<organism evidence="1 2">
    <name type="scientific">[Mycobacterium] kokjensenii</name>
    <dbReference type="NCBI Taxonomy" id="3064287"/>
    <lineage>
        <taxon>Bacteria</taxon>
        <taxon>Bacillati</taxon>
        <taxon>Actinomycetota</taxon>
        <taxon>Actinomycetes</taxon>
        <taxon>Mycobacteriales</taxon>
        <taxon>Mycobacteriaceae</taxon>
        <taxon>Mycolicibacter</taxon>
    </lineage>
</organism>
<dbReference type="Proteomes" id="UP001190336">
    <property type="component" value="Chromosome"/>
</dbReference>
<proteinExistence type="predicted"/>
<sequence length="312" mass="34750">MLLLRHWDRLPPAPAAEADYIPEVASVAMGPEDFFEETETHSPWSSEPTITTNLRKDFLNGLRAGPVLGTDDLDAAMALTHLVWDELIAFGTGGGNALDDKEIALAQRALIATLSRIGVTLSIPWRDFNTFKSHWLRNGCSGSWQARRDLLNDLFAPVQAELDRQEEAQFRAANAEAVSPHSQTGWPMVDEELTELRRRFRTASTTQDYRDVGNRAVGVLEALSRIIYDPAVHLRDGEVEPPADKTKQRLGRYIEESLAGKDNEAIRGVANKVIELAHRVKHSTTPTRREAGITADVVIMLANILRRVDQDV</sequence>
<evidence type="ECO:0008006" key="3">
    <source>
        <dbReference type="Google" id="ProtNLM"/>
    </source>
</evidence>
<protein>
    <recommendedName>
        <fullName evidence="3">Abortive infection protein-like C-terminal domain-containing protein</fullName>
    </recommendedName>
</protein>
<keyword evidence="2" id="KW-1185">Reference proteome</keyword>
<reference evidence="1 2" key="1">
    <citation type="submission" date="2023-08" db="EMBL/GenBank/DDBJ databases">
        <authorList>
            <person name="Folkvardsen B D."/>
            <person name="Norman A."/>
        </authorList>
    </citation>
    <scope>NUCLEOTIDE SEQUENCE [LARGE SCALE GENOMIC DNA]</scope>
    <source>
        <strain evidence="1 2">Mu0083</strain>
    </source>
</reference>
<dbReference type="RefSeq" id="WP_234808133.1">
    <property type="nucleotide sequence ID" value="NZ_OY726394.1"/>
</dbReference>
<dbReference type="EMBL" id="OY726394">
    <property type="protein sequence ID" value="CAJ1506384.1"/>
    <property type="molecule type" value="Genomic_DNA"/>
</dbReference>
<evidence type="ECO:0000313" key="2">
    <source>
        <dbReference type="Proteomes" id="UP001190336"/>
    </source>
</evidence>
<gene>
    <name evidence="1" type="ORF">MU0083_003932</name>
</gene>
<accession>A0ABN9NK92</accession>
<evidence type="ECO:0000313" key="1">
    <source>
        <dbReference type="EMBL" id="CAJ1506384.1"/>
    </source>
</evidence>
<name>A0ABN9NK92_9MYCO</name>